<keyword evidence="2" id="KW-0648">Protein biosynthesis</keyword>
<keyword evidence="2" id="KW-0396">Initiation factor</keyword>
<name>A0A061RIW1_9CHLO</name>
<dbReference type="InterPro" id="IPR036877">
    <property type="entry name" value="SUI1_dom_sf"/>
</dbReference>
<organism evidence="2">
    <name type="scientific">Tetraselmis sp. GSL018</name>
    <dbReference type="NCBI Taxonomy" id="582737"/>
    <lineage>
        <taxon>Eukaryota</taxon>
        <taxon>Viridiplantae</taxon>
        <taxon>Chlorophyta</taxon>
        <taxon>core chlorophytes</taxon>
        <taxon>Chlorodendrophyceae</taxon>
        <taxon>Chlorodendrales</taxon>
        <taxon>Chlorodendraceae</taxon>
        <taxon>Tetraselmis</taxon>
    </lineage>
</organism>
<sequence length="116" mass="12938">MLPQQLISRGSVRVLKKGNLSPISIQTKKRQGNKKVTCVVGLETFAVDPKQFANRVQRRFACSASYDELEGSKNKNHYEIVIQGDKATQIAHLLMDDYGVPQKFISNADACSRKGK</sequence>
<dbReference type="InterPro" id="IPR039759">
    <property type="entry name" value="eIF2D_SUI1"/>
</dbReference>
<dbReference type="CDD" id="cd11608">
    <property type="entry name" value="eIF2D_C"/>
    <property type="match status" value="1"/>
</dbReference>
<dbReference type="EMBL" id="GBEZ01014110">
    <property type="protein sequence ID" value="JAC71938.1"/>
    <property type="molecule type" value="Transcribed_RNA"/>
</dbReference>
<protein>
    <submittedName>
        <fullName evidence="2">Translation initiation factor 2D</fullName>
    </submittedName>
</protein>
<dbReference type="InterPro" id="IPR001950">
    <property type="entry name" value="SUI1"/>
</dbReference>
<evidence type="ECO:0000259" key="1">
    <source>
        <dbReference type="PROSITE" id="PS50296"/>
    </source>
</evidence>
<gene>
    <name evidence="2" type="primary">EIF2D</name>
    <name evidence="2" type="ORF">TSPGSL018_833</name>
</gene>
<dbReference type="PANTHER" id="PTHR12217">
    <property type="entry name" value="EUKARYOTIC TRANSLATION INITIATION FACTOR 2D"/>
    <property type="match status" value="1"/>
</dbReference>
<dbReference type="PROSITE" id="PS50296">
    <property type="entry name" value="SUI1"/>
    <property type="match status" value="1"/>
</dbReference>
<evidence type="ECO:0000313" key="2">
    <source>
        <dbReference type="EMBL" id="JAC71938.1"/>
    </source>
</evidence>
<feature type="domain" description="SUI1" evidence="1">
    <location>
        <begin position="23"/>
        <end position="98"/>
    </location>
</feature>
<reference evidence="2" key="1">
    <citation type="submission" date="2014-05" db="EMBL/GenBank/DDBJ databases">
        <title>The transcriptome of the halophilic microalga Tetraselmis sp. GSL018 isolated from the Great Salt Lake, Utah.</title>
        <authorList>
            <person name="Jinkerson R.E."/>
            <person name="D'Adamo S."/>
            <person name="Posewitz M.C."/>
        </authorList>
    </citation>
    <scope>NUCLEOTIDE SEQUENCE</scope>
    <source>
        <strain evidence="2">GSL018</strain>
    </source>
</reference>
<dbReference type="Gene3D" id="3.30.780.10">
    <property type="entry name" value="SUI1-like domain"/>
    <property type="match status" value="1"/>
</dbReference>
<dbReference type="InterPro" id="IPR039757">
    <property type="entry name" value="EIF2D"/>
</dbReference>
<accession>A0A061RIW1</accession>
<dbReference type="Pfam" id="PF01253">
    <property type="entry name" value="SUI1"/>
    <property type="match status" value="1"/>
</dbReference>
<dbReference type="SUPFAM" id="SSF55159">
    <property type="entry name" value="eIF1-like"/>
    <property type="match status" value="1"/>
</dbReference>
<dbReference type="AlphaFoldDB" id="A0A061RIW1"/>
<dbReference type="GO" id="GO:0001731">
    <property type="term" value="P:formation of translation preinitiation complex"/>
    <property type="evidence" value="ECO:0007669"/>
    <property type="project" value="InterPro"/>
</dbReference>
<dbReference type="PANTHER" id="PTHR12217:SF4">
    <property type="entry name" value="EUKARYOTIC TRANSLATION INITIATION FACTOR 2D"/>
    <property type="match status" value="1"/>
</dbReference>
<dbReference type="FunFam" id="3.30.780.10:FF:000008">
    <property type="entry name" value="eukaryotic translation initiation factor 2D"/>
    <property type="match status" value="1"/>
</dbReference>
<dbReference type="GO" id="GO:0003743">
    <property type="term" value="F:translation initiation factor activity"/>
    <property type="evidence" value="ECO:0007669"/>
    <property type="project" value="UniProtKB-KW"/>
</dbReference>
<proteinExistence type="predicted"/>